<dbReference type="Gene3D" id="2.170.130.10">
    <property type="entry name" value="TonB-dependent receptor, plug domain"/>
    <property type="match status" value="1"/>
</dbReference>
<evidence type="ECO:0000313" key="2">
    <source>
        <dbReference type="EMBL" id="OQP43712.1"/>
    </source>
</evidence>
<evidence type="ECO:0000313" key="3">
    <source>
        <dbReference type="Proteomes" id="UP000192277"/>
    </source>
</evidence>
<dbReference type="InterPro" id="IPR023997">
    <property type="entry name" value="TonB-dep_OMP_SusC/RagA_CS"/>
</dbReference>
<accession>A0ABX3NSD7</accession>
<dbReference type="RefSeq" id="WP_014218689.1">
    <property type="nucleotide sequence ID" value="NZ_LWBO01000034.1"/>
</dbReference>
<dbReference type="NCBIfam" id="TIGR04057">
    <property type="entry name" value="SusC_RagA_signa"/>
    <property type="match status" value="1"/>
</dbReference>
<comment type="caution">
    <text evidence="2">The sequence shown here is derived from an EMBL/GenBank/DDBJ whole genome shotgun (WGS) entry which is preliminary data.</text>
</comment>
<gene>
    <name evidence="2" type="ORF">A4D02_09520</name>
</gene>
<dbReference type="SUPFAM" id="SSF56935">
    <property type="entry name" value="Porins"/>
    <property type="match status" value="1"/>
</dbReference>
<dbReference type="InterPro" id="IPR023996">
    <property type="entry name" value="TonB-dep_OMP_SusC/RagA"/>
</dbReference>
<evidence type="ECO:0000259" key="1">
    <source>
        <dbReference type="Pfam" id="PF07715"/>
    </source>
</evidence>
<sequence length="910" mass="101329">MKLNILIAILLTWQAGVMGQDSVVHVAYKTIDKKDLPGAVSILNPRQYLDKHYGTYPLEGTAAFIGGNNFWSLGSPLVLIDGVPRSINDITANEIEQISFLKGANAIVLYGSRAANGVMLITTKRGRPGVSQINVRANSGITMPKSYPDYLGSAEYMRYYNQALQNDGLPALYADSTIANYAAHTNPYRYPDIDYFSSQYVRKLYNTHSANAEFSSGTDRARFYALAGFQNQNSLLNFGEGKNEHNTRLNLRGNIDLKLNDFISTYVNVSTVFYTNRNALGNYWQRADSLQPQRFAPLIPISAVAPGSKDAQALIKGSRNILDGRYLFSGTQQFLTNPITDVYAAGYNKFTSRQFQYTNGIDVDLKNVTKGLSLHGQMSIDYSNTYNESVNNTYAIYVPTWSNGTGTDTITQLSMYNKDSKTGTQNLSNTWSDQLIDFNVHLDYVNIFKQKHHLAAMLMADGLRRRQTGDFQYRTNANAGVQLAYDYDHKYYADLSGAVVNSTKLPAGKRVAFSPTASLGWVLSEENFLKGSDVVDRLKLTASAGIVNTDLDFDVNSYYLYNAVYSPTAYFSWADGTYTNRTTTISRGENLNLTYAKRKEVNLSIAGSLFKNKIDFLASLFYIKKDGMPVQSYSLYPGYFFTGYPPTSFVPYTNFAANRYQGLDFQVNFHQTAGAVKLSIGAAGTYVTTKALKRDELFTDAYRNRAGKPVDAIFGLKSQGLFANQNEIDNHGMQKFGTVKPGDIRYADQNGDNVIDERDEVMIGRWGSPFTGGINVTAQWKDLTLFVLGTGSFGGTGIRSGDYYWVTGAAKYSAVVRDANYPRLTTLGSGNNFRYSDFWTYSTDRINISKVQLTWSFPKSLLKNAFVKGMNIYVSGSDLLTIAKNRAILELNIGSLPQTRFYNFGIKGEF</sequence>
<dbReference type="InterPro" id="IPR012910">
    <property type="entry name" value="Plug_dom"/>
</dbReference>
<dbReference type="Pfam" id="PF07715">
    <property type="entry name" value="Plug"/>
    <property type="match status" value="1"/>
</dbReference>
<keyword evidence="3" id="KW-1185">Reference proteome</keyword>
<reference evidence="2 3" key="1">
    <citation type="submission" date="2016-04" db="EMBL/GenBank/DDBJ databases">
        <authorList>
            <person name="Chen L."/>
            <person name="Zhuang W."/>
            <person name="Wang G."/>
        </authorList>
    </citation>
    <scope>NUCLEOTIDE SEQUENCE [LARGE SCALE GENOMIC DNA]</scope>
    <source>
        <strain evidence="3">GR20</strain>
    </source>
</reference>
<dbReference type="EMBL" id="LWBO01000034">
    <property type="protein sequence ID" value="OQP43712.1"/>
    <property type="molecule type" value="Genomic_DNA"/>
</dbReference>
<dbReference type="Proteomes" id="UP000192277">
    <property type="component" value="Unassembled WGS sequence"/>
</dbReference>
<organism evidence="2 3">
    <name type="scientific">Niastella koreensis</name>
    <dbReference type="NCBI Taxonomy" id="354356"/>
    <lineage>
        <taxon>Bacteria</taxon>
        <taxon>Pseudomonadati</taxon>
        <taxon>Bacteroidota</taxon>
        <taxon>Chitinophagia</taxon>
        <taxon>Chitinophagales</taxon>
        <taxon>Chitinophagaceae</taxon>
        <taxon>Niastella</taxon>
    </lineage>
</organism>
<proteinExistence type="predicted"/>
<feature type="domain" description="TonB-dependent receptor plug" evidence="1">
    <location>
        <begin position="70"/>
        <end position="118"/>
    </location>
</feature>
<name>A0ABX3NSD7_9BACT</name>
<protein>
    <submittedName>
        <fullName evidence="2">SusC/RagA family protein</fullName>
    </submittedName>
</protein>
<dbReference type="NCBIfam" id="TIGR04056">
    <property type="entry name" value="OMP_RagA_SusC"/>
    <property type="match status" value="1"/>
</dbReference>
<dbReference type="InterPro" id="IPR037066">
    <property type="entry name" value="Plug_dom_sf"/>
</dbReference>